<evidence type="ECO:0000256" key="1">
    <source>
        <dbReference type="SAM" id="Phobius"/>
    </source>
</evidence>
<dbReference type="Proteomes" id="UP000824998">
    <property type="component" value="Unassembled WGS sequence"/>
</dbReference>
<accession>A0A9P8C8A6</accession>
<sequence>MGGELFSRAISPYGCSGGVCFTTRGGFTRATRRSIILLLRCSRFPFCVIFHLHAKARLFFLHFLLPLLHCLLPLLLHFLLSRPLASPRNLRRNVPFTAWHPNDDVGAPLPTPREPGVDPRAEWDHTNPLGHVETWGKKHLYNLRSTEPWAPPSFTLRPLLPLRTVQYITVRKEGRKASSARLKPKP</sequence>
<feature type="transmembrane region" description="Helical" evidence="1">
    <location>
        <begin position="59"/>
        <end position="80"/>
    </location>
</feature>
<comment type="caution">
    <text evidence="2">The sequence shown here is derived from an EMBL/GenBank/DDBJ whole genome shotgun (WGS) entry which is preliminary data.</text>
</comment>
<evidence type="ECO:0000313" key="2">
    <source>
        <dbReference type="EMBL" id="KAG9237658.1"/>
    </source>
</evidence>
<keyword evidence="3" id="KW-1185">Reference proteome</keyword>
<name>A0A9P8C8A6_9HELO</name>
<evidence type="ECO:0000313" key="3">
    <source>
        <dbReference type="Proteomes" id="UP000824998"/>
    </source>
</evidence>
<dbReference type="EMBL" id="MU251382">
    <property type="protein sequence ID" value="KAG9237658.1"/>
    <property type="molecule type" value="Genomic_DNA"/>
</dbReference>
<keyword evidence="1" id="KW-1133">Transmembrane helix</keyword>
<dbReference type="AlphaFoldDB" id="A0A9P8C8A6"/>
<protein>
    <recommendedName>
        <fullName evidence="4">Transmembrane protein</fullName>
    </recommendedName>
</protein>
<reference evidence="2" key="1">
    <citation type="journal article" date="2021" name="IMA Fungus">
        <title>Genomic characterization of three marine fungi, including Emericellopsis atlantica sp. nov. with signatures of a generalist lifestyle and marine biomass degradation.</title>
        <authorList>
            <person name="Hagestad O.C."/>
            <person name="Hou L."/>
            <person name="Andersen J.H."/>
            <person name="Hansen E.H."/>
            <person name="Altermark B."/>
            <person name="Li C."/>
            <person name="Kuhnert E."/>
            <person name="Cox R.J."/>
            <person name="Crous P.W."/>
            <person name="Spatafora J.W."/>
            <person name="Lail K."/>
            <person name="Amirebrahimi M."/>
            <person name="Lipzen A."/>
            <person name="Pangilinan J."/>
            <person name="Andreopoulos W."/>
            <person name="Hayes R.D."/>
            <person name="Ng V."/>
            <person name="Grigoriev I.V."/>
            <person name="Jackson S.A."/>
            <person name="Sutton T.D.S."/>
            <person name="Dobson A.D.W."/>
            <person name="Rama T."/>
        </authorList>
    </citation>
    <scope>NUCLEOTIDE SEQUENCE</scope>
    <source>
        <strain evidence="2">TRa018bII</strain>
    </source>
</reference>
<organism evidence="2 3">
    <name type="scientific">Amylocarpus encephaloides</name>
    <dbReference type="NCBI Taxonomy" id="45428"/>
    <lineage>
        <taxon>Eukaryota</taxon>
        <taxon>Fungi</taxon>
        <taxon>Dikarya</taxon>
        <taxon>Ascomycota</taxon>
        <taxon>Pezizomycotina</taxon>
        <taxon>Leotiomycetes</taxon>
        <taxon>Helotiales</taxon>
        <taxon>Helotiales incertae sedis</taxon>
        <taxon>Amylocarpus</taxon>
    </lineage>
</organism>
<keyword evidence="1" id="KW-0812">Transmembrane</keyword>
<proteinExistence type="predicted"/>
<keyword evidence="1" id="KW-0472">Membrane</keyword>
<evidence type="ECO:0008006" key="4">
    <source>
        <dbReference type="Google" id="ProtNLM"/>
    </source>
</evidence>
<gene>
    <name evidence="2" type="ORF">BJ875DRAFT_131216</name>
</gene>